<dbReference type="STRING" id="1395513.P343_05590"/>
<keyword evidence="3" id="KW-1185">Reference proteome</keyword>
<dbReference type="InterPro" id="IPR000182">
    <property type="entry name" value="GNAT_dom"/>
</dbReference>
<dbReference type="EMBL" id="AWTC01000004">
    <property type="protein sequence ID" value="EST12613.1"/>
    <property type="molecule type" value="Genomic_DNA"/>
</dbReference>
<name>V6IYP3_9BACL</name>
<dbReference type="eggNOG" id="COG0454">
    <property type="taxonomic scope" value="Bacteria"/>
</dbReference>
<evidence type="ECO:0000313" key="3">
    <source>
        <dbReference type="Proteomes" id="UP000018296"/>
    </source>
</evidence>
<organism evidence="2 3">
    <name type="scientific">Sporolactobacillus laevolacticus DSM 442</name>
    <dbReference type="NCBI Taxonomy" id="1395513"/>
    <lineage>
        <taxon>Bacteria</taxon>
        <taxon>Bacillati</taxon>
        <taxon>Bacillota</taxon>
        <taxon>Bacilli</taxon>
        <taxon>Bacillales</taxon>
        <taxon>Sporolactobacillaceae</taxon>
        <taxon>Sporolactobacillus</taxon>
    </lineage>
</organism>
<keyword evidence="2" id="KW-0808">Transferase</keyword>
<dbReference type="PANTHER" id="PTHR43233">
    <property type="entry name" value="FAMILY N-ACETYLTRANSFERASE, PUTATIVE (AFU_ORTHOLOGUE AFUA_6G03350)-RELATED"/>
    <property type="match status" value="1"/>
</dbReference>
<gene>
    <name evidence="2" type="ORF">P343_05590</name>
</gene>
<comment type="caution">
    <text evidence="2">The sequence shown here is derived from an EMBL/GenBank/DDBJ whole genome shotgun (WGS) entry which is preliminary data.</text>
</comment>
<feature type="domain" description="N-acetyltransferase" evidence="1">
    <location>
        <begin position="12"/>
        <end position="157"/>
    </location>
</feature>
<dbReference type="Pfam" id="PF13508">
    <property type="entry name" value="Acetyltransf_7"/>
    <property type="match status" value="1"/>
</dbReference>
<reference evidence="2 3" key="1">
    <citation type="journal article" date="2013" name="Genome Announc.">
        <title>Genome Sequence of Sporolactobacillus laevolacticus DSM442, an Efficient Polymer-Grade D-Lactate Producer from Agricultural Waste Cottonseed as a Nitrogen Source.</title>
        <authorList>
            <person name="Wang H."/>
            <person name="Wang L."/>
            <person name="Ju J."/>
            <person name="Yu B."/>
            <person name="Ma Y."/>
        </authorList>
    </citation>
    <scope>NUCLEOTIDE SEQUENCE [LARGE SCALE GENOMIC DNA]</scope>
    <source>
        <strain evidence="2 3">DSM 442</strain>
    </source>
</reference>
<dbReference type="Proteomes" id="UP000018296">
    <property type="component" value="Unassembled WGS sequence"/>
</dbReference>
<evidence type="ECO:0000259" key="1">
    <source>
        <dbReference type="PROSITE" id="PS51186"/>
    </source>
</evidence>
<dbReference type="PROSITE" id="PS51186">
    <property type="entry name" value="GNAT"/>
    <property type="match status" value="1"/>
</dbReference>
<dbReference type="CDD" id="cd04301">
    <property type="entry name" value="NAT_SF"/>
    <property type="match status" value="1"/>
</dbReference>
<accession>V6IYP3</accession>
<dbReference type="InterPro" id="IPR053144">
    <property type="entry name" value="Acetyltransferase_Butenolide"/>
</dbReference>
<dbReference type="OrthoDB" id="3216107at2"/>
<sequence length="162" mass="18665">MAQQSWTNNDGFTIDTNKNFLDVDVIYDFLHNESYWAKEITKDLVVEAIRNSTLCYGIYEGNPTEGKAKQVGFARVVSDLVRFAWLGDVFVVPEYRGRGLSKWLISTITNHPQLKGVSFQLATGDAHGLYAQYGFHPIDHIERKMERTMNWDEIHRGHELNK</sequence>
<proteinExistence type="predicted"/>
<evidence type="ECO:0000313" key="2">
    <source>
        <dbReference type="EMBL" id="EST12613.1"/>
    </source>
</evidence>
<dbReference type="AlphaFoldDB" id="V6IYP3"/>
<protein>
    <submittedName>
        <fullName evidence="2">GNAT family acetyltransferase</fullName>
    </submittedName>
</protein>
<dbReference type="InterPro" id="IPR016181">
    <property type="entry name" value="Acyl_CoA_acyltransferase"/>
</dbReference>
<dbReference type="GO" id="GO:0016747">
    <property type="term" value="F:acyltransferase activity, transferring groups other than amino-acyl groups"/>
    <property type="evidence" value="ECO:0007669"/>
    <property type="project" value="InterPro"/>
</dbReference>
<dbReference type="PANTHER" id="PTHR43233:SF1">
    <property type="entry name" value="FAMILY N-ACETYLTRANSFERASE, PUTATIVE (AFU_ORTHOLOGUE AFUA_6G03350)-RELATED"/>
    <property type="match status" value="1"/>
</dbReference>
<dbReference type="SUPFAM" id="SSF55729">
    <property type="entry name" value="Acyl-CoA N-acyltransferases (Nat)"/>
    <property type="match status" value="1"/>
</dbReference>
<dbReference type="PATRIC" id="fig|1395513.3.peg.1141"/>
<dbReference type="RefSeq" id="WP_023509415.1">
    <property type="nucleotide sequence ID" value="NZ_AWTC01000004.1"/>
</dbReference>
<dbReference type="Gene3D" id="3.40.630.30">
    <property type="match status" value="1"/>
</dbReference>